<evidence type="ECO:0000256" key="1">
    <source>
        <dbReference type="PIRNR" id="PIRNR011771"/>
    </source>
</evidence>
<dbReference type="InterPro" id="IPR001214">
    <property type="entry name" value="SET_dom"/>
</dbReference>
<dbReference type="EMBL" id="AOGT01001990">
    <property type="protein sequence ID" value="EMG46482.1"/>
    <property type="molecule type" value="Genomic_DNA"/>
</dbReference>
<dbReference type="OMA" id="WEGLIIC"/>
<dbReference type="OrthoDB" id="341421at2759"/>
<dbReference type="FunFam" id="3.90.1410.10:FF:000007">
    <property type="entry name" value="Ribosomal lysine N-methyltransferase 4"/>
    <property type="match status" value="1"/>
</dbReference>
<keyword evidence="1" id="KW-0949">S-adenosyl-L-methionine</keyword>
<dbReference type="eggNOG" id="KOG1338">
    <property type="taxonomic scope" value="Eukaryota"/>
</dbReference>
<evidence type="ECO:0000313" key="5">
    <source>
        <dbReference type="Proteomes" id="UP000011777"/>
    </source>
</evidence>
<keyword evidence="1" id="KW-0539">Nucleus</keyword>
<dbReference type="Proteomes" id="UP000011777">
    <property type="component" value="Unassembled WGS sequence"/>
</dbReference>
<feature type="compositionally biased region" description="Basic and acidic residues" evidence="2">
    <location>
        <begin position="485"/>
        <end position="498"/>
    </location>
</feature>
<dbReference type="Pfam" id="PF00856">
    <property type="entry name" value="SET"/>
    <property type="match status" value="1"/>
</dbReference>
<comment type="subcellular location">
    <subcellularLocation>
        <location evidence="1">Nucleus</location>
    </subcellularLocation>
</comment>
<dbReference type="EC" id="2.1.1.-" evidence="1"/>
<dbReference type="Gene3D" id="3.90.1410.10">
    <property type="entry name" value="set domain protein methyltransferase, domain 1"/>
    <property type="match status" value="1"/>
</dbReference>
<accession>M3HGT2</accession>
<proteinExistence type="inferred from homology"/>
<keyword evidence="5" id="KW-1185">Reference proteome</keyword>
<dbReference type="InterPro" id="IPR050600">
    <property type="entry name" value="SETD3_SETD6_MTase"/>
</dbReference>
<dbReference type="PANTHER" id="PTHR13271:SF34">
    <property type="entry name" value="N-LYSINE METHYLTRANSFERASE SETD6"/>
    <property type="match status" value="1"/>
</dbReference>
<gene>
    <name evidence="4" type="ORF">G210_3272</name>
</gene>
<dbReference type="GO" id="GO:0016279">
    <property type="term" value="F:protein-lysine N-methyltransferase activity"/>
    <property type="evidence" value="ECO:0007669"/>
    <property type="project" value="UniProtKB-UniRule"/>
</dbReference>
<dbReference type="SUPFAM" id="SSF82199">
    <property type="entry name" value="SET domain"/>
    <property type="match status" value="1"/>
</dbReference>
<dbReference type="STRING" id="1245528.M3HGT2"/>
<comment type="similarity">
    <text evidence="1">Belongs to the class V-like SAM-binding methyltransferase superfamily. Histone-lysine methyltransferase family. SETD6 subfamily.</text>
</comment>
<dbReference type="HOGENOM" id="CLU_017135_0_0_1"/>
<keyword evidence="1" id="KW-0808">Transferase</keyword>
<dbReference type="InterPro" id="IPR046341">
    <property type="entry name" value="SET_dom_sf"/>
</dbReference>
<feature type="region of interest" description="Disordered" evidence="2">
    <location>
        <begin position="485"/>
        <end position="506"/>
    </location>
</feature>
<dbReference type="AlphaFoldDB" id="M3HGT2"/>
<comment type="caution">
    <text evidence="4">The sequence shown here is derived from an EMBL/GenBank/DDBJ whole genome shotgun (WGS) entry which is preliminary data.</text>
</comment>
<feature type="domain" description="SET" evidence="3">
    <location>
        <begin position="30"/>
        <end position="283"/>
    </location>
</feature>
<comment type="function">
    <text evidence="1">S-adenosyl-L-methionine-dependent protein-lysine N-methyltransferase that monomethylates 60S ribosomal protein L42.</text>
</comment>
<dbReference type="InterPro" id="IPR011383">
    <property type="entry name" value="N-lys_methylase_SETD6"/>
</dbReference>
<evidence type="ECO:0000313" key="4">
    <source>
        <dbReference type="EMBL" id="EMG46482.1"/>
    </source>
</evidence>
<dbReference type="GO" id="GO:0032259">
    <property type="term" value="P:methylation"/>
    <property type="evidence" value="ECO:0007669"/>
    <property type="project" value="UniProtKB-KW"/>
</dbReference>
<evidence type="ECO:0000256" key="2">
    <source>
        <dbReference type="SAM" id="MobiDB-lite"/>
    </source>
</evidence>
<dbReference type="PANTHER" id="PTHR13271">
    <property type="entry name" value="UNCHARACTERIZED PUTATIVE METHYLTRANSFERASE"/>
    <property type="match status" value="1"/>
</dbReference>
<reference evidence="4 5" key="1">
    <citation type="submission" date="2013-02" db="EMBL/GenBank/DDBJ databases">
        <title>Genome sequence of Candida maltosa Xu316, a potential industrial strain for xylitol and ethanol production.</title>
        <authorList>
            <person name="Yu J."/>
            <person name="Wang Q."/>
            <person name="Geng X."/>
            <person name="Bao W."/>
            <person name="He P."/>
            <person name="Cai J."/>
        </authorList>
    </citation>
    <scope>NUCLEOTIDE SEQUENCE [LARGE SCALE GENOMIC DNA]</scope>
    <source>
        <strain evidence="5">Xu316</strain>
    </source>
</reference>
<dbReference type="GO" id="GO:0005634">
    <property type="term" value="C:nucleus"/>
    <property type="evidence" value="ECO:0007669"/>
    <property type="project" value="UniProtKB-SubCell"/>
</dbReference>
<protein>
    <recommendedName>
        <fullName evidence="1">Ribosomal lysine N-methyltransferase 4</fullName>
        <ecNumber evidence="1">2.1.1.-</ecNumber>
    </recommendedName>
</protein>
<dbReference type="PIRSF" id="PIRSF011771">
    <property type="entry name" value="RMS1_SET"/>
    <property type="match status" value="1"/>
</dbReference>
<keyword evidence="1" id="KW-0489">Methyltransferase</keyword>
<evidence type="ECO:0000259" key="3">
    <source>
        <dbReference type="PROSITE" id="PS50280"/>
    </source>
</evidence>
<organism evidence="4 5">
    <name type="scientific">Candida maltosa (strain Xu316)</name>
    <name type="common">Yeast</name>
    <dbReference type="NCBI Taxonomy" id="1245528"/>
    <lineage>
        <taxon>Eukaryota</taxon>
        <taxon>Fungi</taxon>
        <taxon>Dikarya</taxon>
        <taxon>Ascomycota</taxon>
        <taxon>Saccharomycotina</taxon>
        <taxon>Pichiomycetes</taxon>
        <taxon>Debaryomycetaceae</taxon>
        <taxon>Candida/Lodderomyces clade</taxon>
        <taxon>Candida</taxon>
    </lineage>
</organism>
<dbReference type="PROSITE" id="PS50280">
    <property type="entry name" value="SET"/>
    <property type="match status" value="1"/>
</dbReference>
<name>M3HGT2_CANMX</name>
<sequence>MPTNPDDDDFTTKTSLFTTWLSKNAIYISPKISIHDYRSTTNQGRGIIALEDIPENEPLFKIPRSAVLNISNNSLMKEYPVDEYPEMWDRLMELDQWTGLIIVLWYEFSIHDKEGGSKWGDYLNVLPFKDDKDFNQLVFWNEEEIKGLRPSYVVERIGMEKNRELFEDVCKVVKELKIKELVDELSFEKFNKVASLIMSYSFDVEKVFHKEEQQEENDDEDDEEEEEVEYLKSMVPLADTLNANTHLNNAILTYPQKDNPDNHLTMVSIKNITKGDQIYNIYSNHSNSELLRRYGYVETTGSNYETGEIPLNIIKSFFIEKYNLDKEKLDIVLGMIDDEYKASNEEEEDIEDGILLDTFDVFDTGDVSLELVFLIQILTILNTSGSDDDSQTFIHRVFVKIYQLIESGRVTSNFIDNFKDILKLRLNEYPESSKDDFKEYTGDMTRSDMAEVLLKSEYKAIKKCQDSIQDKYKVIPDDKLIKNILKNDKKRQNDDKSTTSKKSKQK</sequence>